<name>A0AA37PFU0_9PEZI</name>
<dbReference type="Gene3D" id="3.40.50.1820">
    <property type="entry name" value="alpha/beta hydrolase"/>
    <property type="match status" value="1"/>
</dbReference>
<gene>
    <name evidence="1" type="ORF">ColSpa_11623</name>
</gene>
<comment type="caution">
    <text evidence="1">The sequence shown here is derived from an EMBL/GenBank/DDBJ whole genome shotgun (WGS) entry which is preliminary data.</text>
</comment>
<dbReference type="RefSeq" id="XP_049133792.1">
    <property type="nucleotide sequence ID" value="XM_049277835.1"/>
</dbReference>
<dbReference type="PANTHER" id="PTHR37017">
    <property type="entry name" value="AB HYDROLASE-1 DOMAIN-CONTAINING PROTEIN-RELATED"/>
    <property type="match status" value="1"/>
</dbReference>
<accession>A0AA37PFU0</accession>
<dbReference type="GeneID" id="73332425"/>
<sequence length="108" mass="11865">MERYVFYADVKTSLADKAVAALLPQPFKTVENKSGFEPWNNGFEMGYIFTQNDQAIPIDLQTSMESIFPASSFTATLNSSHTPFLSMPKILGDVIQQAAQVAVTKKAA</sequence>
<dbReference type="AlphaFoldDB" id="A0AA37PFU0"/>
<keyword evidence="2" id="KW-1185">Reference proteome</keyword>
<reference evidence="1 2" key="1">
    <citation type="submission" date="2022-03" db="EMBL/GenBank/DDBJ databases">
        <title>Genome data of Colletotrichum spp.</title>
        <authorList>
            <person name="Utami Y.D."/>
            <person name="Hiruma K."/>
        </authorList>
    </citation>
    <scope>NUCLEOTIDE SEQUENCE [LARGE SCALE GENOMIC DNA]</scope>
    <source>
        <strain evidence="1 2">MAFF 239500</strain>
    </source>
</reference>
<evidence type="ECO:0000313" key="1">
    <source>
        <dbReference type="EMBL" id="GKT51442.1"/>
    </source>
</evidence>
<dbReference type="Proteomes" id="UP001055115">
    <property type="component" value="Unassembled WGS sequence"/>
</dbReference>
<dbReference type="EMBL" id="BQXU01000048">
    <property type="protein sequence ID" value="GKT51442.1"/>
    <property type="molecule type" value="Genomic_DNA"/>
</dbReference>
<evidence type="ECO:0000313" key="2">
    <source>
        <dbReference type="Proteomes" id="UP001055115"/>
    </source>
</evidence>
<dbReference type="InterPro" id="IPR052897">
    <property type="entry name" value="Sec-Metab_Biosynth_Hydrolase"/>
</dbReference>
<dbReference type="InterPro" id="IPR029058">
    <property type="entry name" value="AB_hydrolase_fold"/>
</dbReference>
<protein>
    <recommendedName>
        <fullName evidence="3">AB hydrolase-1 domain-containing protein</fullName>
    </recommendedName>
</protein>
<dbReference type="PANTHER" id="PTHR37017:SF11">
    <property type="entry name" value="ESTERASE_LIPASE_THIOESTERASE DOMAIN-CONTAINING PROTEIN"/>
    <property type="match status" value="1"/>
</dbReference>
<proteinExistence type="predicted"/>
<evidence type="ECO:0008006" key="3">
    <source>
        <dbReference type="Google" id="ProtNLM"/>
    </source>
</evidence>
<organism evidence="1 2">
    <name type="scientific">Colletotrichum spaethianum</name>
    <dbReference type="NCBI Taxonomy" id="700344"/>
    <lineage>
        <taxon>Eukaryota</taxon>
        <taxon>Fungi</taxon>
        <taxon>Dikarya</taxon>
        <taxon>Ascomycota</taxon>
        <taxon>Pezizomycotina</taxon>
        <taxon>Sordariomycetes</taxon>
        <taxon>Hypocreomycetidae</taxon>
        <taxon>Glomerellales</taxon>
        <taxon>Glomerellaceae</taxon>
        <taxon>Colletotrichum</taxon>
        <taxon>Colletotrichum spaethianum species complex</taxon>
    </lineage>
</organism>